<sequence length="64" mass="7335">MEALRQIMVQQFVVDARGRLRPRREKDGQSPAGLQVCSPYDLQARFVLRGNTRWTGYLAQTPTT</sequence>
<evidence type="ECO:0008006" key="3">
    <source>
        <dbReference type="Google" id="ProtNLM"/>
    </source>
</evidence>
<organism evidence="1 2">
    <name type="scientific">Streptomyces chlorus</name>
    <dbReference type="NCBI Taxonomy" id="887452"/>
    <lineage>
        <taxon>Bacteria</taxon>
        <taxon>Bacillati</taxon>
        <taxon>Actinomycetota</taxon>
        <taxon>Actinomycetes</taxon>
        <taxon>Kitasatosporales</taxon>
        <taxon>Streptomycetaceae</taxon>
        <taxon>Streptomyces</taxon>
    </lineage>
</organism>
<dbReference type="Proteomes" id="UP001596180">
    <property type="component" value="Unassembled WGS sequence"/>
</dbReference>
<dbReference type="RefSeq" id="WP_381370981.1">
    <property type="nucleotide sequence ID" value="NZ_JBHSOA010000125.1"/>
</dbReference>
<name>A0ABW1E6T8_9ACTN</name>
<evidence type="ECO:0000313" key="2">
    <source>
        <dbReference type="Proteomes" id="UP001596180"/>
    </source>
</evidence>
<keyword evidence="2" id="KW-1185">Reference proteome</keyword>
<reference evidence="2" key="1">
    <citation type="journal article" date="2019" name="Int. J. Syst. Evol. Microbiol.">
        <title>The Global Catalogue of Microorganisms (GCM) 10K type strain sequencing project: providing services to taxonomists for standard genome sequencing and annotation.</title>
        <authorList>
            <consortium name="The Broad Institute Genomics Platform"/>
            <consortium name="The Broad Institute Genome Sequencing Center for Infectious Disease"/>
            <person name="Wu L."/>
            <person name="Ma J."/>
        </authorList>
    </citation>
    <scope>NUCLEOTIDE SEQUENCE [LARGE SCALE GENOMIC DNA]</scope>
    <source>
        <strain evidence="2">JCM 10411</strain>
    </source>
</reference>
<protein>
    <recommendedName>
        <fullName evidence="3">Transposase</fullName>
    </recommendedName>
</protein>
<accession>A0ABW1E6T8</accession>
<dbReference type="EMBL" id="JBHSOA010000125">
    <property type="protein sequence ID" value="MFC5856535.1"/>
    <property type="molecule type" value="Genomic_DNA"/>
</dbReference>
<evidence type="ECO:0000313" key="1">
    <source>
        <dbReference type="EMBL" id="MFC5856535.1"/>
    </source>
</evidence>
<proteinExistence type="predicted"/>
<comment type="caution">
    <text evidence="1">The sequence shown here is derived from an EMBL/GenBank/DDBJ whole genome shotgun (WGS) entry which is preliminary data.</text>
</comment>
<gene>
    <name evidence="1" type="ORF">ACFPZI_33690</name>
</gene>